<dbReference type="InterPro" id="IPR003593">
    <property type="entry name" value="AAA+_ATPase"/>
</dbReference>
<dbReference type="RefSeq" id="WP_045505723.1">
    <property type="nucleotide sequence ID" value="NZ_JYGL01000002.1"/>
</dbReference>
<keyword evidence="5 7" id="KW-1133">Transmembrane helix</keyword>
<dbReference type="GO" id="GO:0140359">
    <property type="term" value="F:ABC-type transporter activity"/>
    <property type="evidence" value="ECO:0007669"/>
    <property type="project" value="InterPro"/>
</dbReference>
<dbReference type="Pfam" id="PF00005">
    <property type="entry name" value="ABC_tran"/>
    <property type="match status" value="1"/>
</dbReference>
<reference evidence="10 11" key="1">
    <citation type="submission" date="2015-02" db="EMBL/GenBank/DDBJ databases">
        <title>Evolution of amylase-binding proteins of oral streptococcal species.</title>
        <authorList>
            <person name="Haase E.M."/>
        </authorList>
    </citation>
    <scope>NUCLEOTIDE SEQUENCE [LARGE SCALE GENOMIC DNA]</scope>
    <source>
        <strain evidence="10 11">G9B</strain>
    </source>
</reference>
<dbReference type="CDD" id="cd03228">
    <property type="entry name" value="ABCC_MRP_Like"/>
    <property type="match status" value="1"/>
</dbReference>
<feature type="domain" description="ABC transporter" evidence="8">
    <location>
        <begin position="335"/>
        <end position="554"/>
    </location>
</feature>
<evidence type="ECO:0000256" key="2">
    <source>
        <dbReference type="ARBA" id="ARBA00022692"/>
    </source>
</evidence>
<evidence type="ECO:0000256" key="4">
    <source>
        <dbReference type="ARBA" id="ARBA00022840"/>
    </source>
</evidence>
<protein>
    <submittedName>
        <fullName evidence="10">ABC transporter ATP-binding protein</fullName>
    </submittedName>
</protein>
<feature type="transmembrane region" description="Helical" evidence="7">
    <location>
        <begin position="283"/>
        <end position="301"/>
    </location>
</feature>
<evidence type="ECO:0000313" key="11">
    <source>
        <dbReference type="Proteomes" id="UP000033658"/>
    </source>
</evidence>
<evidence type="ECO:0000256" key="7">
    <source>
        <dbReference type="SAM" id="Phobius"/>
    </source>
</evidence>
<feature type="transmembrane region" description="Helical" evidence="7">
    <location>
        <begin position="164"/>
        <end position="185"/>
    </location>
</feature>
<keyword evidence="6 7" id="KW-0472">Membrane</keyword>
<dbReference type="SUPFAM" id="SSF52540">
    <property type="entry name" value="P-loop containing nucleoside triphosphate hydrolases"/>
    <property type="match status" value="1"/>
</dbReference>
<dbReference type="InterPro" id="IPR039421">
    <property type="entry name" value="Type_1_exporter"/>
</dbReference>
<dbReference type="InterPro" id="IPR011527">
    <property type="entry name" value="ABC1_TM_dom"/>
</dbReference>
<name>A0AAW3H4G2_STRGN</name>
<evidence type="ECO:0000313" key="10">
    <source>
        <dbReference type="EMBL" id="KJQ56673.1"/>
    </source>
</evidence>
<feature type="transmembrane region" description="Helical" evidence="7">
    <location>
        <begin position="252"/>
        <end position="271"/>
    </location>
</feature>
<sequence length="556" mass="62056">MEAKRTYPSKQLLFRLFQIMKHLLPALGLAVIFAVSGFTVSVAIPVLLVNQGFLAVGGQAPTLGFLFLLLALAIGRGLFRYGEHYFGHYVAFHSLADLRKLVFAKLRRLAPAKLDRQDSGSLLKMIGEDIEAIEVFFAHTVAPVCTGLISALIMWVFLSRISPALGFLALLTYLLLAVVLPQNFARHLQKLLSKQADDRTRYISYFLESLKAIHDLSQLGQTSKRFACLEQKSQGLNSIERQVAQKQFFEQALTFLVVGLSVMGFAILSLFQLNQGDIDLTQAGLALVAFSSSFAPFLELGRLPLGFKRAMNASRQVFSLLDEPEADSSGLKTDVRIESVDVNHLNFDYEGREQGLFQGLSARFEKGRIIGIVGGSGTGKSTLMKIIMRWYDPKAGQVLLSGQDHQTFHRQHLQASFAYVPQVAQLFHKSLRENLVLGRTDISDEAIWTLAAKCRLKERLERLPEGLDTVIDGETTFSAGETQRLELMRALLKEADCYIFDEPTSNLDSLNEATFLSIVKEECRGMVFLISHRLSTVAFADEIYELNHSQVRRIKG</sequence>
<dbReference type="InterPro" id="IPR003439">
    <property type="entry name" value="ABC_transporter-like_ATP-bd"/>
</dbReference>
<organism evidence="10 11">
    <name type="scientific">Streptococcus gordonii</name>
    <dbReference type="NCBI Taxonomy" id="1302"/>
    <lineage>
        <taxon>Bacteria</taxon>
        <taxon>Bacillati</taxon>
        <taxon>Bacillota</taxon>
        <taxon>Bacilli</taxon>
        <taxon>Lactobacillales</taxon>
        <taxon>Streptococcaceae</taxon>
        <taxon>Streptococcus</taxon>
    </lineage>
</organism>
<evidence type="ECO:0000259" key="8">
    <source>
        <dbReference type="PROSITE" id="PS50893"/>
    </source>
</evidence>
<proteinExistence type="predicted"/>
<keyword evidence="4 10" id="KW-0067">ATP-binding</keyword>
<dbReference type="Proteomes" id="UP000033658">
    <property type="component" value="Unassembled WGS sequence"/>
</dbReference>
<comment type="subcellular location">
    <subcellularLocation>
        <location evidence="1">Cell membrane</location>
        <topology evidence="1">Multi-pass membrane protein</topology>
    </subcellularLocation>
</comment>
<gene>
    <name evidence="10" type="ORF">TZ86_02009</name>
</gene>
<dbReference type="PANTHER" id="PTHR24221:SF653">
    <property type="entry name" value="TRANSPORT ATP-BINDING PROTEIN CYDC"/>
    <property type="match status" value="1"/>
</dbReference>
<dbReference type="GO" id="GO:0034040">
    <property type="term" value="F:ATPase-coupled lipid transmembrane transporter activity"/>
    <property type="evidence" value="ECO:0007669"/>
    <property type="project" value="TreeGrafter"/>
</dbReference>
<dbReference type="Pfam" id="PF00664">
    <property type="entry name" value="ABC_membrane"/>
    <property type="match status" value="1"/>
</dbReference>
<dbReference type="AlphaFoldDB" id="A0AAW3H4G2"/>
<dbReference type="SMART" id="SM00382">
    <property type="entry name" value="AAA"/>
    <property type="match status" value="1"/>
</dbReference>
<dbReference type="PROSITE" id="PS50929">
    <property type="entry name" value="ABC_TM1F"/>
    <property type="match status" value="1"/>
</dbReference>
<dbReference type="GO" id="GO:0016887">
    <property type="term" value="F:ATP hydrolysis activity"/>
    <property type="evidence" value="ECO:0007669"/>
    <property type="project" value="InterPro"/>
</dbReference>
<evidence type="ECO:0000256" key="1">
    <source>
        <dbReference type="ARBA" id="ARBA00004651"/>
    </source>
</evidence>
<accession>A0AAW3H4G2</accession>
<dbReference type="InterPro" id="IPR036640">
    <property type="entry name" value="ABC1_TM_sf"/>
</dbReference>
<dbReference type="SUPFAM" id="SSF90123">
    <property type="entry name" value="ABC transporter transmembrane region"/>
    <property type="match status" value="1"/>
</dbReference>
<feature type="transmembrane region" description="Helical" evidence="7">
    <location>
        <begin position="135"/>
        <end position="158"/>
    </location>
</feature>
<dbReference type="PANTHER" id="PTHR24221">
    <property type="entry name" value="ATP-BINDING CASSETTE SUB-FAMILY B"/>
    <property type="match status" value="1"/>
</dbReference>
<evidence type="ECO:0000259" key="9">
    <source>
        <dbReference type="PROSITE" id="PS50929"/>
    </source>
</evidence>
<feature type="transmembrane region" description="Helical" evidence="7">
    <location>
        <begin position="23"/>
        <end position="48"/>
    </location>
</feature>
<dbReference type="Gene3D" id="3.40.50.300">
    <property type="entry name" value="P-loop containing nucleotide triphosphate hydrolases"/>
    <property type="match status" value="1"/>
</dbReference>
<comment type="caution">
    <text evidence="10">The sequence shown here is derived from an EMBL/GenBank/DDBJ whole genome shotgun (WGS) entry which is preliminary data.</text>
</comment>
<dbReference type="InterPro" id="IPR027417">
    <property type="entry name" value="P-loop_NTPase"/>
</dbReference>
<keyword evidence="2 7" id="KW-0812">Transmembrane</keyword>
<keyword evidence="3" id="KW-0547">Nucleotide-binding</keyword>
<dbReference type="Gene3D" id="1.20.1560.10">
    <property type="entry name" value="ABC transporter type 1, transmembrane domain"/>
    <property type="match status" value="1"/>
</dbReference>
<evidence type="ECO:0000256" key="6">
    <source>
        <dbReference type="ARBA" id="ARBA00023136"/>
    </source>
</evidence>
<feature type="transmembrane region" description="Helical" evidence="7">
    <location>
        <begin position="60"/>
        <end position="79"/>
    </location>
</feature>
<dbReference type="PROSITE" id="PS50893">
    <property type="entry name" value="ABC_TRANSPORTER_2"/>
    <property type="match status" value="1"/>
</dbReference>
<dbReference type="GO" id="GO:0005524">
    <property type="term" value="F:ATP binding"/>
    <property type="evidence" value="ECO:0007669"/>
    <property type="project" value="UniProtKB-KW"/>
</dbReference>
<dbReference type="GO" id="GO:0005886">
    <property type="term" value="C:plasma membrane"/>
    <property type="evidence" value="ECO:0007669"/>
    <property type="project" value="UniProtKB-SubCell"/>
</dbReference>
<dbReference type="EMBL" id="JYGL01000002">
    <property type="protein sequence ID" value="KJQ56673.1"/>
    <property type="molecule type" value="Genomic_DNA"/>
</dbReference>
<evidence type="ECO:0000256" key="5">
    <source>
        <dbReference type="ARBA" id="ARBA00022989"/>
    </source>
</evidence>
<evidence type="ECO:0000256" key="3">
    <source>
        <dbReference type="ARBA" id="ARBA00022741"/>
    </source>
</evidence>
<feature type="domain" description="ABC transmembrane type-1" evidence="9">
    <location>
        <begin position="29"/>
        <end position="303"/>
    </location>
</feature>